<feature type="region of interest" description="Disordered" evidence="1">
    <location>
        <begin position="29"/>
        <end position="53"/>
    </location>
</feature>
<proteinExistence type="predicted"/>
<accession>W6S3J6</accession>
<dbReference type="PATRIC" id="fig|1216932.3.peg.3347"/>
<name>W6S3J6_9CLOT</name>
<gene>
    <name evidence="2" type="ORF">CM240_3372</name>
</gene>
<protein>
    <submittedName>
        <fullName evidence="2">Uncharacterized protein</fullName>
    </submittedName>
</protein>
<dbReference type="AlphaFoldDB" id="W6S3J6"/>
<keyword evidence="3" id="KW-1185">Reference proteome</keyword>
<sequence>MRNLSIILIILLSITLIGCETKKSNSNIENNSTAIENNSDSSTDYSNTNENNSKSFTTQAATEVLDDIYSDTENINYGCTEDLYIENGKTFYLFRITTLKETSSKIAGSVGYIKVYSDYSVSSVFTSYYDAINNIN</sequence>
<dbReference type="EMBL" id="HG917869">
    <property type="protein sequence ID" value="CDM70489.1"/>
    <property type="molecule type" value="Genomic_DNA"/>
</dbReference>
<dbReference type="Proteomes" id="UP000019426">
    <property type="component" value="Chromosome M2/40_rep2"/>
</dbReference>
<evidence type="ECO:0000313" key="3">
    <source>
        <dbReference type="Proteomes" id="UP000019426"/>
    </source>
</evidence>
<feature type="compositionally biased region" description="Low complexity" evidence="1">
    <location>
        <begin position="36"/>
        <end position="53"/>
    </location>
</feature>
<evidence type="ECO:0000256" key="1">
    <source>
        <dbReference type="SAM" id="MobiDB-lite"/>
    </source>
</evidence>
<organism evidence="2 3">
    <name type="scientific">Clostridium bornimense</name>
    <dbReference type="NCBI Taxonomy" id="1216932"/>
    <lineage>
        <taxon>Bacteria</taxon>
        <taxon>Bacillati</taxon>
        <taxon>Bacillota</taxon>
        <taxon>Clostridia</taxon>
        <taxon>Eubacteriales</taxon>
        <taxon>Clostridiaceae</taxon>
        <taxon>Clostridium</taxon>
    </lineage>
</organism>
<dbReference type="PROSITE" id="PS51257">
    <property type="entry name" value="PROKAR_LIPOPROTEIN"/>
    <property type="match status" value="1"/>
</dbReference>
<evidence type="ECO:0000313" key="2">
    <source>
        <dbReference type="EMBL" id="CDM70489.1"/>
    </source>
</evidence>
<dbReference type="RefSeq" id="WP_044040663.1">
    <property type="nucleotide sequence ID" value="NZ_HG917869.1"/>
</dbReference>
<dbReference type="HOGENOM" id="CLU_1871784_0_0_9"/>
<dbReference type="KEGG" id="clt:CM240_3372"/>
<reference evidence="2 3" key="1">
    <citation type="submission" date="2013-11" db="EMBL/GenBank/DDBJ databases">
        <title>Complete genome sequence of Clostridum sp. M2/40.</title>
        <authorList>
            <person name="Wibberg D."/>
            <person name="Puehler A."/>
            <person name="Schlueter A."/>
        </authorList>
    </citation>
    <scope>NUCLEOTIDE SEQUENCE [LARGE SCALE GENOMIC DNA]</scope>
    <source>
        <strain evidence="3">M2/40</strain>
    </source>
</reference>